<accession>A0A3M7RK53</accession>
<name>A0A3M7RK53_BRAPC</name>
<dbReference type="Proteomes" id="UP000276133">
    <property type="component" value="Unassembled WGS sequence"/>
</dbReference>
<comment type="caution">
    <text evidence="1">The sequence shown here is derived from an EMBL/GenBank/DDBJ whole genome shotgun (WGS) entry which is preliminary data.</text>
</comment>
<organism evidence="1 2">
    <name type="scientific">Brachionus plicatilis</name>
    <name type="common">Marine rotifer</name>
    <name type="synonym">Brachionus muelleri</name>
    <dbReference type="NCBI Taxonomy" id="10195"/>
    <lineage>
        <taxon>Eukaryota</taxon>
        <taxon>Metazoa</taxon>
        <taxon>Spiralia</taxon>
        <taxon>Gnathifera</taxon>
        <taxon>Rotifera</taxon>
        <taxon>Eurotatoria</taxon>
        <taxon>Monogononta</taxon>
        <taxon>Pseudotrocha</taxon>
        <taxon>Ploima</taxon>
        <taxon>Brachionidae</taxon>
        <taxon>Brachionus</taxon>
    </lineage>
</organism>
<evidence type="ECO:0000313" key="1">
    <source>
        <dbReference type="EMBL" id="RNA23932.1"/>
    </source>
</evidence>
<proteinExistence type="predicted"/>
<reference evidence="1 2" key="1">
    <citation type="journal article" date="2018" name="Sci. Rep.">
        <title>Genomic signatures of local adaptation to the degree of environmental predictability in rotifers.</title>
        <authorList>
            <person name="Franch-Gras L."/>
            <person name="Hahn C."/>
            <person name="Garcia-Roger E.M."/>
            <person name="Carmona M.J."/>
            <person name="Serra M."/>
            <person name="Gomez A."/>
        </authorList>
    </citation>
    <scope>NUCLEOTIDE SEQUENCE [LARGE SCALE GENOMIC DNA]</scope>
    <source>
        <strain evidence="1">HYR1</strain>
    </source>
</reference>
<gene>
    <name evidence="1" type="ORF">BpHYR1_050134</name>
</gene>
<dbReference type="EMBL" id="REGN01003195">
    <property type="protein sequence ID" value="RNA23932.1"/>
    <property type="molecule type" value="Genomic_DNA"/>
</dbReference>
<evidence type="ECO:0000313" key="2">
    <source>
        <dbReference type="Proteomes" id="UP000276133"/>
    </source>
</evidence>
<sequence length="60" mass="7078">MLTNYNNKSSHLTLFLILSQNFEKFQNLTVNVNASIKAIFIIKENLHILFDKKFLSFFII</sequence>
<dbReference type="AlphaFoldDB" id="A0A3M7RK53"/>
<keyword evidence="2" id="KW-1185">Reference proteome</keyword>
<protein>
    <submittedName>
        <fullName evidence="1">Uncharacterized protein</fullName>
    </submittedName>
</protein>